<comment type="similarity">
    <text evidence="1">Belongs to the glycosyl hydrolase 3 family.</text>
</comment>
<evidence type="ECO:0000313" key="6">
    <source>
        <dbReference type="EMBL" id="WEG73624.1"/>
    </source>
</evidence>
<dbReference type="InterPro" id="IPR036962">
    <property type="entry name" value="Glyco_hydro_3_N_sf"/>
</dbReference>
<feature type="compositionally biased region" description="Polar residues" evidence="4">
    <location>
        <begin position="48"/>
        <end position="60"/>
    </location>
</feature>
<keyword evidence="2" id="KW-0378">Hydrolase</keyword>
<dbReference type="RefSeq" id="WP_275469424.1">
    <property type="nucleotide sequence ID" value="NZ_CP110232.1"/>
</dbReference>
<evidence type="ECO:0000256" key="4">
    <source>
        <dbReference type="SAM" id="MobiDB-lite"/>
    </source>
</evidence>
<keyword evidence="7" id="KW-1185">Reference proteome</keyword>
<dbReference type="GO" id="GO:0004553">
    <property type="term" value="F:hydrolase activity, hydrolyzing O-glycosyl compounds"/>
    <property type="evidence" value="ECO:0007669"/>
    <property type="project" value="InterPro"/>
</dbReference>
<protein>
    <submittedName>
        <fullName evidence="6">Beta-hexosaminidase</fullName>
    </submittedName>
</protein>
<dbReference type="Proteomes" id="UP001179647">
    <property type="component" value="Chromosome"/>
</dbReference>
<evidence type="ECO:0000256" key="2">
    <source>
        <dbReference type="ARBA" id="ARBA00022801"/>
    </source>
</evidence>
<sequence length="413" mass="45479">MKKIIGLLVGIIVLGVGLYAGATSFKQEAKVKKEIEVTEKEPTDKTTESISPTKDQQLMKNEQDETKEEKTKEKKAEIKAAVTIDQRIAEMSLEEKVGQLFLVRVPEANQLNDIKEYHLGGYVLFSRDMEGETRASLKAKIASYQATSSIPLLIASDEEGGTVSRLSTGSNLVDTPLLSPQELYQAGEWQAIRQDITDKAAIFSDYGIHTGLAPVADISTDPASFIYDRTIGLDRKATEKYVVTAVEEMKKHKIGSTLKHFPGYGNNRDSHVDIVTDNRPLTELEENDYKPFEAGIKAGADSILVSHNIIEALDASLPASISKPVHDEIRNKLGFDGVVMTDDMDMAGLADFISQEEAGMLALKAGNDLILSSSYDRQIPYVIESVEQGELKETQIDASVKRVLTWKEKLGLL</sequence>
<dbReference type="AlphaFoldDB" id="A0AAF0CVI3"/>
<accession>A0AAF0CVI3</accession>
<keyword evidence="3" id="KW-0326">Glycosidase</keyword>
<feature type="region of interest" description="Disordered" evidence="4">
    <location>
        <begin position="33"/>
        <end position="75"/>
    </location>
</feature>
<dbReference type="InterPro" id="IPR001764">
    <property type="entry name" value="Glyco_hydro_3_N"/>
</dbReference>
<dbReference type="KEGG" id="vie:OL234_01580"/>
<evidence type="ECO:0000313" key="7">
    <source>
        <dbReference type="Proteomes" id="UP001179647"/>
    </source>
</evidence>
<evidence type="ECO:0000256" key="3">
    <source>
        <dbReference type="ARBA" id="ARBA00023295"/>
    </source>
</evidence>
<dbReference type="InterPro" id="IPR050226">
    <property type="entry name" value="NagZ_Beta-hexosaminidase"/>
</dbReference>
<reference evidence="6" key="1">
    <citation type="submission" date="2022-10" db="EMBL/GenBank/DDBJ databases">
        <title>Vagococcus sp. isolated from poultry meat.</title>
        <authorList>
            <person name="Johansson P."/>
            <person name="Bjorkroth J."/>
        </authorList>
    </citation>
    <scope>NUCLEOTIDE SEQUENCE</scope>
    <source>
        <strain evidence="6">STAA11</strain>
    </source>
</reference>
<dbReference type="GO" id="GO:0009254">
    <property type="term" value="P:peptidoglycan turnover"/>
    <property type="evidence" value="ECO:0007669"/>
    <property type="project" value="TreeGrafter"/>
</dbReference>
<feature type="compositionally biased region" description="Basic and acidic residues" evidence="4">
    <location>
        <begin position="33"/>
        <end position="47"/>
    </location>
</feature>
<organism evidence="6 7">
    <name type="scientific">Vagococcus intermedius</name>
    <dbReference type="NCBI Taxonomy" id="2991418"/>
    <lineage>
        <taxon>Bacteria</taxon>
        <taxon>Bacillati</taxon>
        <taxon>Bacillota</taxon>
        <taxon>Bacilli</taxon>
        <taxon>Lactobacillales</taxon>
        <taxon>Enterococcaceae</taxon>
        <taxon>Vagococcus</taxon>
    </lineage>
</organism>
<evidence type="ECO:0000259" key="5">
    <source>
        <dbReference type="Pfam" id="PF00933"/>
    </source>
</evidence>
<dbReference type="Gene3D" id="3.20.20.300">
    <property type="entry name" value="Glycoside hydrolase, family 3, N-terminal domain"/>
    <property type="match status" value="1"/>
</dbReference>
<proteinExistence type="inferred from homology"/>
<dbReference type="PANTHER" id="PTHR30480:SF16">
    <property type="entry name" value="GLYCOSIDE HYDROLASE FAMILY 3 DOMAIN PROTEIN"/>
    <property type="match status" value="1"/>
</dbReference>
<feature type="compositionally biased region" description="Basic and acidic residues" evidence="4">
    <location>
        <begin position="61"/>
        <end position="75"/>
    </location>
</feature>
<name>A0AAF0CVI3_9ENTE</name>
<dbReference type="Pfam" id="PF00933">
    <property type="entry name" value="Glyco_hydro_3"/>
    <property type="match status" value="1"/>
</dbReference>
<feature type="domain" description="Glycoside hydrolase family 3 N-terminal" evidence="5">
    <location>
        <begin position="93"/>
        <end position="405"/>
    </location>
</feature>
<gene>
    <name evidence="6" type="ORF">OL234_01580</name>
</gene>
<evidence type="ECO:0000256" key="1">
    <source>
        <dbReference type="ARBA" id="ARBA00005336"/>
    </source>
</evidence>
<dbReference type="PANTHER" id="PTHR30480">
    <property type="entry name" value="BETA-HEXOSAMINIDASE-RELATED"/>
    <property type="match status" value="1"/>
</dbReference>
<dbReference type="EMBL" id="CP110232">
    <property type="protein sequence ID" value="WEG73624.1"/>
    <property type="molecule type" value="Genomic_DNA"/>
</dbReference>
<dbReference type="SUPFAM" id="SSF51445">
    <property type="entry name" value="(Trans)glycosidases"/>
    <property type="match status" value="1"/>
</dbReference>
<dbReference type="InterPro" id="IPR017853">
    <property type="entry name" value="GH"/>
</dbReference>
<dbReference type="GO" id="GO:0005975">
    <property type="term" value="P:carbohydrate metabolic process"/>
    <property type="evidence" value="ECO:0007669"/>
    <property type="project" value="InterPro"/>
</dbReference>